<name>K8E9P7_9CHLO</name>
<dbReference type="Gene3D" id="3.20.10.10">
    <property type="entry name" value="D-amino Acid Aminotransferase, subunit A, domain 2"/>
    <property type="match status" value="1"/>
</dbReference>
<feature type="modified residue" description="N6-(pyridoxal phosphate)lysine" evidence="8">
    <location>
        <position position="199"/>
    </location>
</feature>
<dbReference type="KEGG" id="bpg:Bathy01g05190"/>
<dbReference type="PANTHER" id="PTHR11825:SF44">
    <property type="entry name" value="BRANCHED-CHAIN-AMINO-ACID AMINOTRANSFERASE"/>
    <property type="match status" value="1"/>
</dbReference>
<dbReference type="CDD" id="cd01557">
    <property type="entry name" value="BCAT_beta_family"/>
    <property type="match status" value="1"/>
</dbReference>
<evidence type="ECO:0000256" key="10">
    <source>
        <dbReference type="RuleBase" id="RU004516"/>
    </source>
</evidence>
<comment type="similarity">
    <text evidence="2 9">Belongs to the class-IV pyridoxal-phosphate-dependent aminotransferase family.</text>
</comment>
<organism evidence="12 13">
    <name type="scientific">Bathycoccus prasinos</name>
    <dbReference type="NCBI Taxonomy" id="41875"/>
    <lineage>
        <taxon>Eukaryota</taxon>
        <taxon>Viridiplantae</taxon>
        <taxon>Chlorophyta</taxon>
        <taxon>Mamiellophyceae</taxon>
        <taxon>Mamiellales</taxon>
        <taxon>Bathycoccaceae</taxon>
        <taxon>Bathycoccus</taxon>
    </lineage>
</organism>
<dbReference type="InterPro" id="IPR001544">
    <property type="entry name" value="Aminotrans_IV"/>
</dbReference>
<reference evidence="12 13" key="1">
    <citation type="submission" date="2011-10" db="EMBL/GenBank/DDBJ databases">
        <authorList>
            <person name="Genoscope - CEA"/>
        </authorList>
    </citation>
    <scope>NUCLEOTIDE SEQUENCE [LARGE SCALE GENOMIC DNA]</scope>
    <source>
        <strain evidence="12 13">RCC 1105</strain>
    </source>
</reference>
<dbReference type="PROSITE" id="PS00770">
    <property type="entry name" value="AA_TRANSFER_CLASS_4"/>
    <property type="match status" value="1"/>
</dbReference>
<dbReference type="GO" id="GO:0052656">
    <property type="term" value="F:L-isoleucine-2-oxoglutarate transaminase activity"/>
    <property type="evidence" value="ECO:0007669"/>
    <property type="project" value="RHEA"/>
</dbReference>
<dbReference type="PANTHER" id="PTHR11825">
    <property type="entry name" value="SUBGROUP IIII AMINOTRANSFERASE"/>
    <property type="match status" value="1"/>
</dbReference>
<dbReference type="InterPro" id="IPR043131">
    <property type="entry name" value="BCAT-like_N"/>
</dbReference>
<dbReference type="AlphaFoldDB" id="K8E9P7"/>
<keyword evidence="6 10" id="KW-0663">Pyridoxal phosphate</keyword>
<evidence type="ECO:0000313" key="13">
    <source>
        <dbReference type="Proteomes" id="UP000198341"/>
    </source>
</evidence>
<dbReference type="GO" id="GO:0009082">
    <property type="term" value="P:branched-chain amino acid biosynthetic process"/>
    <property type="evidence" value="ECO:0007669"/>
    <property type="project" value="UniProtKB-KW"/>
</dbReference>
<evidence type="ECO:0000256" key="7">
    <source>
        <dbReference type="ARBA" id="ARBA00023304"/>
    </source>
</evidence>
<dbReference type="eggNOG" id="KOG0975">
    <property type="taxonomic scope" value="Eukaryota"/>
</dbReference>
<dbReference type="InterPro" id="IPR043132">
    <property type="entry name" value="BCAT-like_C"/>
</dbReference>
<dbReference type="SUPFAM" id="SSF56752">
    <property type="entry name" value="D-aminoacid aminotransferase-like PLP-dependent enzymes"/>
    <property type="match status" value="1"/>
</dbReference>
<keyword evidence="5 11" id="KW-0808">Transferase</keyword>
<dbReference type="InterPro" id="IPR033939">
    <property type="entry name" value="BCAT_family"/>
</dbReference>
<protein>
    <recommendedName>
        <fullName evidence="11">Branched-chain-amino-acid aminotransferase</fullName>
        <ecNumber evidence="11">2.6.1.42</ecNumber>
    </recommendedName>
</protein>
<sequence length="365" mass="41085">MAQRSPRKSLQLNRANTPINFSGPMQDVNVISDHMLKVEWRNGLGWSNPQIIQSGPIALHPFAHVFHYANECYEGMKAYIDSNGNVRMFRPEKNMERLNFSASRLCLPAFNGEELLKCIEALLKVDKEWIPRKKGYAMYLRPLIFSTTPWLGLTQTSEAHLYVMMSPVGPYFKSGFVPIKLAVDSKWIRAWPGGTGNVKFGGNYSPTVMAQRDAANAGASQALFVYDKEQYITEAGTMNIFLFWKNNMGEIELVTPSLEDGTILAGITRQSVIDLAREWGECKVTERMLPLQEVLDAFIREDVYEIFGTGTAAVIQPISSISYDGIDYSVPKNAFSENAFQVRMTNTLTAIQYGEIDHPWSRVVA</sequence>
<dbReference type="GeneID" id="19018254"/>
<evidence type="ECO:0000256" key="6">
    <source>
        <dbReference type="ARBA" id="ARBA00022898"/>
    </source>
</evidence>
<dbReference type="Gene3D" id="3.30.470.10">
    <property type="match status" value="1"/>
</dbReference>
<evidence type="ECO:0000256" key="2">
    <source>
        <dbReference type="ARBA" id="ARBA00009320"/>
    </source>
</evidence>
<dbReference type="NCBIfam" id="NF009897">
    <property type="entry name" value="PRK13357.1"/>
    <property type="match status" value="1"/>
</dbReference>
<dbReference type="GO" id="GO:0052655">
    <property type="term" value="F:L-valine-2-oxoglutarate transaminase activity"/>
    <property type="evidence" value="ECO:0007669"/>
    <property type="project" value="RHEA"/>
</dbReference>
<dbReference type="GO" id="GO:0008652">
    <property type="term" value="P:amino acid biosynthetic process"/>
    <property type="evidence" value="ECO:0007669"/>
    <property type="project" value="UniProtKB-KW"/>
</dbReference>
<keyword evidence="4 11" id="KW-0028">Amino-acid biosynthesis</keyword>
<dbReference type="Pfam" id="PF01063">
    <property type="entry name" value="Aminotran_4"/>
    <property type="match status" value="1"/>
</dbReference>
<comment type="catalytic activity">
    <reaction evidence="11">
        <text>L-isoleucine + 2-oxoglutarate = (S)-3-methyl-2-oxopentanoate + L-glutamate</text>
        <dbReference type="Rhea" id="RHEA:24801"/>
        <dbReference type="ChEBI" id="CHEBI:16810"/>
        <dbReference type="ChEBI" id="CHEBI:29985"/>
        <dbReference type="ChEBI" id="CHEBI:35146"/>
        <dbReference type="ChEBI" id="CHEBI:58045"/>
        <dbReference type="EC" id="2.6.1.42"/>
    </reaction>
</comment>
<dbReference type="NCBIfam" id="TIGR01123">
    <property type="entry name" value="ilvE_II"/>
    <property type="match status" value="1"/>
</dbReference>
<evidence type="ECO:0000256" key="11">
    <source>
        <dbReference type="RuleBase" id="RU004517"/>
    </source>
</evidence>
<evidence type="ECO:0000313" key="12">
    <source>
        <dbReference type="EMBL" id="CCO14472.1"/>
    </source>
</evidence>
<comment type="catalytic activity">
    <reaction evidence="11">
        <text>L-valine + 2-oxoglutarate = 3-methyl-2-oxobutanoate + L-glutamate</text>
        <dbReference type="Rhea" id="RHEA:24813"/>
        <dbReference type="ChEBI" id="CHEBI:11851"/>
        <dbReference type="ChEBI" id="CHEBI:16810"/>
        <dbReference type="ChEBI" id="CHEBI:29985"/>
        <dbReference type="ChEBI" id="CHEBI:57762"/>
        <dbReference type="EC" id="2.6.1.42"/>
    </reaction>
</comment>
<evidence type="ECO:0000256" key="8">
    <source>
        <dbReference type="PIRSR" id="PIRSR006468-1"/>
    </source>
</evidence>
<dbReference type="STRING" id="41875.K8E9P7"/>
<gene>
    <name evidence="12" type="ORF">Bathy01g05190</name>
</gene>
<dbReference type="GO" id="GO:0052654">
    <property type="term" value="F:L-leucine-2-oxoglutarate transaminase activity"/>
    <property type="evidence" value="ECO:0007669"/>
    <property type="project" value="RHEA"/>
</dbReference>
<comment type="catalytic activity">
    <reaction evidence="11">
        <text>L-leucine + 2-oxoglutarate = 4-methyl-2-oxopentanoate + L-glutamate</text>
        <dbReference type="Rhea" id="RHEA:18321"/>
        <dbReference type="ChEBI" id="CHEBI:16810"/>
        <dbReference type="ChEBI" id="CHEBI:17865"/>
        <dbReference type="ChEBI" id="CHEBI:29985"/>
        <dbReference type="ChEBI" id="CHEBI:57427"/>
        <dbReference type="EC" id="2.6.1.42"/>
    </reaction>
</comment>
<dbReference type="OrthoDB" id="1732691at2759"/>
<keyword evidence="7 11" id="KW-0100">Branched-chain amino acid biosynthesis</keyword>
<dbReference type="InterPro" id="IPR036038">
    <property type="entry name" value="Aminotransferase-like"/>
</dbReference>
<evidence type="ECO:0000256" key="1">
    <source>
        <dbReference type="ARBA" id="ARBA00001933"/>
    </source>
</evidence>
<keyword evidence="3 11" id="KW-0032">Aminotransferase</keyword>
<dbReference type="RefSeq" id="XP_007515593.1">
    <property type="nucleotide sequence ID" value="XM_007515531.1"/>
</dbReference>
<evidence type="ECO:0000256" key="9">
    <source>
        <dbReference type="RuleBase" id="RU004106"/>
    </source>
</evidence>
<dbReference type="PIRSF" id="PIRSF006468">
    <property type="entry name" value="BCAT1"/>
    <property type="match status" value="1"/>
</dbReference>
<dbReference type="InterPro" id="IPR018300">
    <property type="entry name" value="Aminotrans_IV_CS"/>
</dbReference>
<evidence type="ECO:0000256" key="5">
    <source>
        <dbReference type="ARBA" id="ARBA00022679"/>
    </source>
</evidence>
<evidence type="ECO:0000256" key="3">
    <source>
        <dbReference type="ARBA" id="ARBA00022576"/>
    </source>
</evidence>
<evidence type="ECO:0000256" key="4">
    <source>
        <dbReference type="ARBA" id="ARBA00022605"/>
    </source>
</evidence>
<accession>K8E9P7</accession>
<comment type="cofactor">
    <cofactor evidence="1 10">
        <name>pyridoxal 5'-phosphate</name>
        <dbReference type="ChEBI" id="CHEBI:597326"/>
    </cofactor>
</comment>
<keyword evidence="13" id="KW-1185">Reference proteome</keyword>
<proteinExistence type="inferred from homology"/>
<dbReference type="EMBL" id="FO082278">
    <property type="protein sequence ID" value="CCO14472.1"/>
    <property type="molecule type" value="Genomic_DNA"/>
</dbReference>
<dbReference type="EC" id="2.6.1.42" evidence="11"/>
<dbReference type="Proteomes" id="UP000198341">
    <property type="component" value="Chromosome 1"/>
</dbReference>
<dbReference type="InterPro" id="IPR005786">
    <property type="entry name" value="B_amino_transII"/>
</dbReference>